<gene>
    <name evidence="2" type="ORF">P343_12795</name>
</gene>
<dbReference type="OrthoDB" id="2212578at2"/>
<dbReference type="EMBL" id="AWTC01000013">
    <property type="protein sequence ID" value="EST11115.1"/>
    <property type="molecule type" value="Genomic_DNA"/>
</dbReference>
<dbReference type="InterPro" id="IPR011604">
    <property type="entry name" value="PDDEXK-like_dom_sf"/>
</dbReference>
<name>V6IVG3_9BACL</name>
<dbReference type="eggNOG" id="COG1074">
    <property type="taxonomic scope" value="Bacteria"/>
</dbReference>
<dbReference type="Pfam" id="PF12684">
    <property type="entry name" value="DUF3799"/>
    <property type="match status" value="1"/>
</dbReference>
<sequence>MPSQAEAKQRKILNLNRENYHSIEADRDYLSVSQFKQFMTCEASAVAHLSGEYVRHDTNALTVGSYVHTAFEGAEAHQKFIDDNSESIFKKRGSGKYADFEQADQMIEAIKRQKLAMFALEGESEQIFSVHLFGADWKIRTDVINHQTHRFADIKTCENINKRFWDDKYDGWCSFVEHWGYVLQMAVYRRALKEITGDEYTPYIVAVSKESPPNVAVINFDPSRFEFELKYVENHMERILKLKSGEEEPIECGKCDYCRRTKTITKVIEVGQLIY</sequence>
<dbReference type="AlphaFoldDB" id="V6IVG3"/>
<reference evidence="2" key="1">
    <citation type="journal article" date="2013" name="Genome Announc.">
        <title>Genome Sequence of Sporolactobacillus laevolacticus DSM442, an Efficient Polymer-Grade D-Lactate Producer from Agricultural Waste Cottonseed as a Nitrogen Source.</title>
        <authorList>
            <person name="Wang H."/>
            <person name="Wang L."/>
            <person name="Ju J."/>
            <person name="Yu B."/>
            <person name="Ma Y."/>
        </authorList>
    </citation>
    <scope>NUCLEOTIDE SEQUENCE [LARGE SCALE GENOMIC DNA]</scope>
    <source>
        <strain evidence="2">DSM 442</strain>
    </source>
</reference>
<accession>V6IVG3</accession>
<keyword evidence="3" id="KW-1185">Reference proteome</keyword>
<dbReference type="InterPro" id="IPR024432">
    <property type="entry name" value="Put_RecE_PDDEXK-like_dom"/>
</dbReference>
<proteinExistence type="predicted"/>
<dbReference type="PATRIC" id="fig|1395513.3.peg.2597"/>
<dbReference type="Gene3D" id="3.90.320.10">
    <property type="match status" value="1"/>
</dbReference>
<comment type="caution">
    <text evidence="2">The sequence shown here is derived from an EMBL/GenBank/DDBJ whole genome shotgun (WGS) entry which is preliminary data.</text>
</comment>
<dbReference type="RefSeq" id="WP_023510799.1">
    <property type="nucleotide sequence ID" value="NZ_AWTC01000013.1"/>
</dbReference>
<evidence type="ECO:0000259" key="1">
    <source>
        <dbReference type="Pfam" id="PF12684"/>
    </source>
</evidence>
<dbReference type="STRING" id="1395513.P343_12795"/>
<reference evidence="2" key="2">
    <citation type="submission" date="2013-09" db="EMBL/GenBank/DDBJ databases">
        <authorList>
            <person name="Jiang X."/>
            <person name="Xue Y."/>
            <person name="Wang L."/>
            <person name="Yu B."/>
            <person name="Ma Y."/>
        </authorList>
    </citation>
    <scope>NUCLEOTIDE SEQUENCE</scope>
    <source>
        <strain evidence="2">DSM 442</strain>
    </source>
</reference>
<evidence type="ECO:0000313" key="2">
    <source>
        <dbReference type="EMBL" id="EST11115.1"/>
    </source>
</evidence>
<evidence type="ECO:0000313" key="3">
    <source>
        <dbReference type="Proteomes" id="UP000018296"/>
    </source>
</evidence>
<protein>
    <recommendedName>
        <fullName evidence="1">Putative exodeoxyribonuclease 8 PDDEXK-like domain-containing protein</fullName>
    </recommendedName>
</protein>
<dbReference type="Proteomes" id="UP000018296">
    <property type="component" value="Unassembled WGS sequence"/>
</dbReference>
<feature type="domain" description="Putative exodeoxyribonuclease 8 PDDEXK-like" evidence="1">
    <location>
        <begin position="31"/>
        <end position="261"/>
    </location>
</feature>
<organism evidence="2 3">
    <name type="scientific">Sporolactobacillus laevolacticus DSM 442</name>
    <dbReference type="NCBI Taxonomy" id="1395513"/>
    <lineage>
        <taxon>Bacteria</taxon>
        <taxon>Bacillati</taxon>
        <taxon>Bacillota</taxon>
        <taxon>Bacilli</taxon>
        <taxon>Bacillales</taxon>
        <taxon>Sporolactobacillaceae</taxon>
        <taxon>Sporolactobacillus</taxon>
    </lineage>
</organism>